<dbReference type="Proteomes" id="UP000604066">
    <property type="component" value="Unassembled WGS sequence"/>
</dbReference>
<accession>A0ABX2R6Z8</accession>
<evidence type="ECO:0000313" key="2">
    <source>
        <dbReference type="Proteomes" id="UP000604066"/>
    </source>
</evidence>
<protein>
    <submittedName>
        <fullName evidence="1">Uncharacterized protein</fullName>
    </submittedName>
</protein>
<name>A0ABX2R6Z8_9THEO</name>
<comment type="caution">
    <text evidence="1">The sequence shown here is derived from an EMBL/GenBank/DDBJ whole genome shotgun (WGS) entry which is preliminary data.</text>
</comment>
<organism evidence="1 2">
    <name type="scientific">Carboxydothermus ferrireducens DSM 11255</name>
    <dbReference type="NCBI Taxonomy" id="1119529"/>
    <lineage>
        <taxon>Bacteria</taxon>
        <taxon>Bacillati</taxon>
        <taxon>Bacillota</taxon>
        <taxon>Clostridia</taxon>
        <taxon>Thermoanaerobacterales</taxon>
        <taxon>Thermoanaerobacteraceae</taxon>
        <taxon>Carboxydothermus</taxon>
    </lineage>
</organism>
<keyword evidence="2" id="KW-1185">Reference proteome</keyword>
<dbReference type="EMBL" id="JACCBS010000001">
    <property type="protein sequence ID" value="NYE56347.1"/>
    <property type="molecule type" value="Genomic_DNA"/>
</dbReference>
<dbReference type="RefSeq" id="WP_154652701.1">
    <property type="nucleotide sequence ID" value="NZ_ATYG01000002.1"/>
</dbReference>
<evidence type="ECO:0000313" key="1">
    <source>
        <dbReference type="EMBL" id="NYE56347.1"/>
    </source>
</evidence>
<sequence length="51" mass="5790">MEANIELLMLAEKGQQTSRVCRKSKERVLKVFKKQIRACGEKRQAKSGAVL</sequence>
<gene>
    <name evidence="1" type="ORF">HDG70_000053</name>
</gene>
<reference evidence="1 2" key="1">
    <citation type="submission" date="2020-07" db="EMBL/GenBank/DDBJ databases">
        <title>Genomic Encyclopedia of Type Strains, Phase III (KMG-III): the genomes of soil and plant-associated and newly described type strains.</title>
        <authorList>
            <person name="Whitman W."/>
        </authorList>
    </citation>
    <scope>NUCLEOTIDE SEQUENCE [LARGE SCALE GENOMIC DNA]</scope>
    <source>
        <strain evidence="1 2">DSM 11255</strain>
    </source>
</reference>
<proteinExistence type="predicted"/>